<evidence type="ECO:0000256" key="1">
    <source>
        <dbReference type="ARBA" id="ARBA00004442"/>
    </source>
</evidence>
<reference evidence="8 9" key="1">
    <citation type="submission" date="2016-10" db="EMBL/GenBank/DDBJ databases">
        <authorList>
            <person name="de Groot N.N."/>
        </authorList>
    </citation>
    <scope>NUCLEOTIDE SEQUENCE [LARGE SCALE GENOMIC DNA]</scope>
    <source>
        <strain evidence="8 9">HL3</strain>
    </source>
</reference>
<feature type="chain" id="PRO_5011446798" evidence="7">
    <location>
        <begin position="32"/>
        <end position="439"/>
    </location>
</feature>
<dbReference type="EMBL" id="FOMJ01000001">
    <property type="protein sequence ID" value="SFC93188.1"/>
    <property type="molecule type" value="Genomic_DNA"/>
</dbReference>
<dbReference type="GO" id="GO:0015288">
    <property type="term" value="F:porin activity"/>
    <property type="evidence" value="ECO:0007669"/>
    <property type="project" value="TreeGrafter"/>
</dbReference>
<comment type="subcellular location">
    <subcellularLocation>
        <location evidence="1">Cell outer membrane</location>
    </subcellularLocation>
</comment>
<proteinExistence type="predicted"/>
<feature type="signal peptide" evidence="7">
    <location>
        <begin position="1"/>
        <end position="31"/>
    </location>
</feature>
<accession>A0A1I1NCL5</accession>
<dbReference type="RefSeq" id="WP_159432970.1">
    <property type="nucleotide sequence ID" value="NZ_FOMJ01000001.1"/>
</dbReference>
<dbReference type="Gene3D" id="1.20.1600.10">
    <property type="entry name" value="Outer membrane efflux proteins (OEP)"/>
    <property type="match status" value="1"/>
</dbReference>
<dbReference type="PANTHER" id="PTHR30026">
    <property type="entry name" value="OUTER MEMBRANE PROTEIN TOLC"/>
    <property type="match status" value="1"/>
</dbReference>
<evidence type="ECO:0000256" key="6">
    <source>
        <dbReference type="SAM" id="Coils"/>
    </source>
</evidence>
<keyword evidence="7" id="KW-0732">Signal</keyword>
<name>A0A1I1NCL5_9GAMM</name>
<keyword evidence="3" id="KW-0812">Transmembrane</keyword>
<dbReference type="STRING" id="1123397.SAMN05660831_00130"/>
<keyword evidence="5" id="KW-0998">Cell outer membrane</keyword>
<dbReference type="GO" id="GO:1990281">
    <property type="term" value="C:efflux pump complex"/>
    <property type="evidence" value="ECO:0007669"/>
    <property type="project" value="TreeGrafter"/>
</dbReference>
<evidence type="ECO:0000313" key="8">
    <source>
        <dbReference type="EMBL" id="SFC93188.1"/>
    </source>
</evidence>
<dbReference type="OrthoDB" id="8478097at2"/>
<evidence type="ECO:0000313" key="9">
    <source>
        <dbReference type="Proteomes" id="UP000198611"/>
    </source>
</evidence>
<dbReference type="GO" id="GO:0015562">
    <property type="term" value="F:efflux transmembrane transporter activity"/>
    <property type="evidence" value="ECO:0007669"/>
    <property type="project" value="InterPro"/>
</dbReference>
<gene>
    <name evidence="8" type="ORF">SAMN05660831_00130</name>
</gene>
<evidence type="ECO:0000256" key="5">
    <source>
        <dbReference type="ARBA" id="ARBA00023237"/>
    </source>
</evidence>
<evidence type="ECO:0000256" key="3">
    <source>
        <dbReference type="ARBA" id="ARBA00022692"/>
    </source>
</evidence>
<keyword evidence="9" id="KW-1185">Reference proteome</keyword>
<evidence type="ECO:0000256" key="7">
    <source>
        <dbReference type="SAM" id="SignalP"/>
    </source>
</evidence>
<evidence type="ECO:0000256" key="4">
    <source>
        <dbReference type="ARBA" id="ARBA00023136"/>
    </source>
</evidence>
<sequence>MSPFPVTSRPRQRPLAVTLVALCLASGPVSAASSNGAGDARFDPLASDAGLSLGQVVRWAADRHPEKEQSRAGQRAASALRGRADAWLSGNPAGVLSHYNDAGATAAGNREWEAGVELPLWHLGQRAARRSLAEAAEEQARSIPEAVRLQAAGRVRETLWAIALQRNRVALAETERAHARALADKVQRRLELGDLARTARLLARERVVEKETALESARSRLRVLRADYRRITGLDRTPSQWREDRARTLSDQTIPVKDHPFLRRAALKVEQLRARRRLAGIQAAEPPSLVLGTRQERAADGSAVNSLHASLRIPFGMAEQREGRRAAVGVELAAARSRLDRQRREVLTALDEARQGIAVARRTLRQARHREEFATQSRTLARKAFDAGEYGLMDLIRVQDKYAAARRDRAQRELKLERAVARFNQAAGVIPWPRSESSQ</sequence>
<dbReference type="Proteomes" id="UP000198611">
    <property type="component" value="Unassembled WGS sequence"/>
</dbReference>
<organism evidence="8 9">
    <name type="scientific">Thiohalospira halophila DSM 15071</name>
    <dbReference type="NCBI Taxonomy" id="1123397"/>
    <lineage>
        <taxon>Bacteria</taxon>
        <taxon>Pseudomonadati</taxon>
        <taxon>Pseudomonadota</taxon>
        <taxon>Gammaproteobacteria</taxon>
        <taxon>Thiohalospirales</taxon>
        <taxon>Thiohalospiraceae</taxon>
        <taxon>Thiohalospira</taxon>
    </lineage>
</organism>
<dbReference type="SUPFAM" id="SSF56954">
    <property type="entry name" value="Outer membrane efflux proteins (OEP)"/>
    <property type="match status" value="1"/>
</dbReference>
<dbReference type="PANTHER" id="PTHR30026:SF20">
    <property type="entry name" value="OUTER MEMBRANE PROTEIN TOLC"/>
    <property type="match status" value="1"/>
</dbReference>
<keyword evidence="2" id="KW-1134">Transmembrane beta strand</keyword>
<dbReference type="AlphaFoldDB" id="A0A1I1NCL5"/>
<keyword evidence="4" id="KW-0472">Membrane</keyword>
<dbReference type="GO" id="GO:0009279">
    <property type="term" value="C:cell outer membrane"/>
    <property type="evidence" value="ECO:0007669"/>
    <property type="project" value="UniProtKB-SubCell"/>
</dbReference>
<protein>
    <submittedName>
        <fullName evidence="8">Outer membrane protein TolC</fullName>
    </submittedName>
</protein>
<evidence type="ECO:0000256" key="2">
    <source>
        <dbReference type="ARBA" id="ARBA00022452"/>
    </source>
</evidence>
<feature type="coiled-coil region" evidence="6">
    <location>
        <begin position="332"/>
        <end position="370"/>
    </location>
</feature>
<keyword evidence="6" id="KW-0175">Coiled coil</keyword>
<dbReference type="InterPro" id="IPR051906">
    <property type="entry name" value="TolC-like"/>
</dbReference>